<evidence type="ECO:0000313" key="6">
    <source>
        <dbReference type="EMBL" id="MCR2834413.1"/>
    </source>
</evidence>
<dbReference type="InterPro" id="IPR006913">
    <property type="entry name" value="CENP-V/GFA"/>
</dbReference>
<evidence type="ECO:0000256" key="2">
    <source>
        <dbReference type="ARBA" id="ARBA00022723"/>
    </source>
</evidence>
<keyword evidence="7" id="KW-1185">Reference proteome</keyword>
<feature type="domain" description="CENP-V/GFA" evidence="5">
    <location>
        <begin position="3"/>
        <end position="116"/>
    </location>
</feature>
<evidence type="ECO:0000259" key="5">
    <source>
        <dbReference type="PROSITE" id="PS51891"/>
    </source>
</evidence>
<keyword evidence="2" id="KW-0479">Metal-binding</keyword>
<proteinExistence type="inferred from homology"/>
<keyword evidence="3" id="KW-0862">Zinc</keyword>
<evidence type="ECO:0000256" key="1">
    <source>
        <dbReference type="ARBA" id="ARBA00005495"/>
    </source>
</evidence>
<dbReference type="Pfam" id="PF04828">
    <property type="entry name" value="GFA"/>
    <property type="match status" value="1"/>
</dbReference>
<dbReference type="SUPFAM" id="SSF51316">
    <property type="entry name" value="Mss4-like"/>
    <property type="match status" value="1"/>
</dbReference>
<accession>A0ABT1XRX6</accession>
<sequence>MALSGGCQCGAVRYEAEGEIAHHALCHCADCRASTGAPAVAWMAVPASGFHVTSGEAIAFNSSGSAFRHFCGKCGTGLYYTNEDMLPGIVDIQSATLDDAANHKPDAQIQTGERLDYMAKLGELPEFTRFPGV</sequence>
<dbReference type="EMBL" id="JANKHH010000005">
    <property type="protein sequence ID" value="MCR2834413.1"/>
    <property type="molecule type" value="Genomic_DNA"/>
</dbReference>
<dbReference type="PROSITE" id="PS51891">
    <property type="entry name" value="CENP_V_GFA"/>
    <property type="match status" value="1"/>
</dbReference>
<dbReference type="InterPro" id="IPR011057">
    <property type="entry name" value="Mss4-like_sf"/>
</dbReference>
<comment type="similarity">
    <text evidence="1">Belongs to the Gfa family.</text>
</comment>
<name>A0ABT1XRX6_9SPHN</name>
<evidence type="ECO:0000256" key="4">
    <source>
        <dbReference type="ARBA" id="ARBA00023239"/>
    </source>
</evidence>
<gene>
    <name evidence="6" type="ORF">NSO95_10690</name>
</gene>
<dbReference type="RefSeq" id="WP_257596217.1">
    <property type="nucleotide sequence ID" value="NZ_JANKHH010000005.1"/>
</dbReference>
<keyword evidence="4" id="KW-0456">Lyase</keyword>
<evidence type="ECO:0000313" key="7">
    <source>
        <dbReference type="Proteomes" id="UP001206067"/>
    </source>
</evidence>
<organism evidence="6 7">
    <name type="scientific">Parerythrobacter lacustris</name>
    <dbReference type="NCBI Taxonomy" id="2969984"/>
    <lineage>
        <taxon>Bacteria</taxon>
        <taxon>Pseudomonadati</taxon>
        <taxon>Pseudomonadota</taxon>
        <taxon>Alphaproteobacteria</taxon>
        <taxon>Sphingomonadales</taxon>
        <taxon>Erythrobacteraceae</taxon>
        <taxon>Parerythrobacter</taxon>
    </lineage>
</organism>
<dbReference type="PANTHER" id="PTHR33337:SF40">
    <property type="entry name" value="CENP-V_GFA DOMAIN-CONTAINING PROTEIN-RELATED"/>
    <property type="match status" value="1"/>
</dbReference>
<comment type="caution">
    <text evidence="6">The sequence shown here is derived from an EMBL/GenBank/DDBJ whole genome shotgun (WGS) entry which is preliminary data.</text>
</comment>
<reference evidence="6 7" key="1">
    <citation type="submission" date="2022-08" db="EMBL/GenBank/DDBJ databases">
        <title>Polyphasic taxonomy analysis of Qipengyuania sp.RS5-5.</title>
        <authorList>
            <person name="Xamxidin M."/>
            <person name="Wu M."/>
        </authorList>
    </citation>
    <scope>NUCLEOTIDE SEQUENCE [LARGE SCALE GENOMIC DNA]</scope>
    <source>
        <strain evidence="6 7">RS5-5</strain>
    </source>
</reference>
<dbReference type="PANTHER" id="PTHR33337">
    <property type="entry name" value="GFA DOMAIN-CONTAINING PROTEIN"/>
    <property type="match status" value="1"/>
</dbReference>
<evidence type="ECO:0000256" key="3">
    <source>
        <dbReference type="ARBA" id="ARBA00022833"/>
    </source>
</evidence>
<dbReference type="Proteomes" id="UP001206067">
    <property type="component" value="Unassembled WGS sequence"/>
</dbReference>
<dbReference type="Gene3D" id="3.90.1590.10">
    <property type="entry name" value="glutathione-dependent formaldehyde- activating enzyme (gfa)"/>
    <property type="match status" value="1"/>
</dbReference>
<protein>
    <submittedName>
        <fullName evidence="6">GFA family protein</fullName>
    </submittedName>
</protein>